<protein>
    <recommendedName>
        <fullName evidence="2">Peptidase S1 domain-containing protein</fullName>
    </recommendedName>
</protein>
<proteinExistence type="predicted"/>
<dbReference type="InterPro" id="IPR009003">
    <property type="entry name" value="Peptidase_S1_PA"/>
</dbReference>
<dbReference type="AlphaFoldDB" id="A0A5E4Q686"/>
<reference evidence="3 4" key="1">
    <citation type="submission" date="2017-07" db="EMBL/GenBank/DDBJ databases">
        <authorList>
            <person name="Talla V."/>
            <person name="Backstrom N."/>
        </authorList>
    </citation>
    <scope>NUCLEOTIDE SEQUENCE [LARGE SCALE GENOMIC DNA]</scope>
</reference>
<dbReference type="PANTHER" id="PTHR24260">
    <property type="match status" value="1"/>
</dbReference>
<dbReference type="SMART" id="SM00020">
    <property type="entry name" value="Tryp_SPc"/>
    <property type="match status" value="1"/>
</dbReference>
<dbReference type="InterPro" id="IPR043504">
    <property type="entry name" value="Peptidase_S1_PA_chymotrypsin"/>
</dbReference>
<dbReference type="PANTHER" id="PTHR24260:SF136">
    <property type="entry name" value="GH08193P-RELATED"/>
    <property type="match status" value="1"/>
</dbReference>
<dbReference type="Pfam" id="PF00089">
    <property type="entry name" value="Trypsin"/>
    <property type="match status" value="1"/>
</dbReference>
<feature type="signal peptide" evidence="1">
    <location>
        <begin position="1"/>
        <end position="16"/>
    </location>
</feature>
<dbReference type="InterPro" id="IPR051333">
    <property type="entry name" value="CLIP_Serine_Protease"/>
</dbReference>
<gene>
    <name evidence="3" type="ORF">LSINAPIS_LOCUS5096</name>
</gene>
<dbReference type="GO" id="GO:0006508">
    <property type="term" value="P:proteolysis"/>
    <property type="evidence" value="ECO:0007669"/>
    <property type="project" value="InterPro"/>
</dbReference>
<dbReference type="SUPFAM" id="SSF50494">
    <property type="entry name" value="Trypsin-like serine proteases"/>
    <property type="match status" value="1"/>
</dbReference>
<dbReference type="PROSITE" id="PS50240">
    <property type="entry name" value="TRYPSIN_DOM"/>
    <property type="match status" value="1"/>
</dbReference>
<name>A0A5E4Q686_9NEOP</name>
<dbReference type="EMBL" id="FZQP02001382">
    <property type="protein sequence ID" value="VVC92726.1"/>
    <property type="molecule type" value="Genomic_DNA"/>
</dbReference>
<dbReference type="GO" id="GO:0004252">
    <property type="term" value="F:serine-type endopeptidase activity"/>
    <property type="evidence" value="ECO:0007669"/>
    <property type="project" value="InterPro"/>
</dbReference>
<organism evidence="3 4">
    <name type="scientific">Leptidea sinapis</name>
    <dbReference type="NCBI Taxonomy" id="189913"/>
    <lineage>
        <taxon>Eukaryota</taxon>
        <taxon>Metazoa</taxon>
        <taxon>Ecdysozoa</taxon>
        <taxon>Arthropoda</taxon>
        <taxon>Hexapoda</taxon>
        <taxon>Insecta</taxon>
        <taxon>Pterygota</taxon>
        <taxon>Neoptera</taxon>
        <taxon>Endopterygota</taxon>
        <taxon>Lepidoptera</taxon>
        <taxon>Glossata</taxon>
        <taxon>Ditrysia</taxon>
        <taxon>Papilionoidea</taxon>
        <taxon>Pieridae</taxon>
        <taxon>Dismorphiinae</taxon>
        <taxon>Leptidea</taxon>
    </lineage>
</organism>
<dbReference type="Gene3D" id="2.40.10.10">
    <property type="entry name" value="Trypsin-like serine proteases"/>
    <property type="match status" value="1"/>
</dbReference>
<keyword evidence="4" id="KW-1185">Reference proteome</keyword>
<dbReference type="InterPro" id="IPR001254">
    <property type="entry name" value="Trypsin_dom"/>
</dbReference>
<evidence type="ECO:0000313" key="3">
    <source>
        <dbReference type="EMBL" id="VVC92726.1"/>
    </source>
</evidence>
<evidence type="ECO:0000259" key="2">
    <source>
        <dbReference type="PROSITE" id="PS50240"/>
    </source>
</evidence>
<dbReference type="PROSITE" id="PS00135">
    <property type="entry name" value="TRYPSIN_SER"/>
    <property type="match status" value="1"/>
</dbReference>
<feature type="chain" id="PRO_5023130084" description="Peptidase S1 domain-containing protein" evidence="1">
    <location>
        <begin position="17"/>
        <end position="201"/>
    </location>
</feature>
<feature type="domain" description="Peptidase S1" evidence="2">
    <location>
        <begin position="58"/>
        <end position="201"/>
    </location>
</feature>
<evidence type="ECO:0000256" key="1">
    <source>
        <dbReference type="SAM" id="SignalP"/>
    </source>
</evidence>
<accession>A0A5E4Q686</accession>
<dbReference type="InterPro" id="IPR033116">
    <property type="entry name" value="TRYPSIN_SER"/>
</dbReference>
<evidence type="ECO:0000313" key="4">
    <source>
        <dbReference type="Proteomes" id="UP000324832"/>
    </source>
</evidence>
<keyword evidence="1" id="KW-0732">Signal</keyword>
<dbReference type="Proteomes" id="UP000324832">
    <property type="component" value="Unassembled WGS sequence"/>
</dbReference>
<sequence length="201" mass="21100">MKLVLVLSALVAVSAAYIVEQDQNTAFNYMERFGVPEAERIRKAEEEYFSSRITGGAPANLGQFPYQPIALPTGSEVNEAFTGVTAVASGFGMLGNNININNNQFLSHVSLQVISNNVCWLSFPLIVQSSNICTSGAGGTSPCRGDSGGPLALTRSGRTILLGITSFGSPQGCESGNPAAFVIEVLIVLTISAVYVKCASD</sequence>